<evidence type="ECO:0000313" key="7">
    <source>
        <dbReference type="Proteomes" id="UP001530400"/>
    </source>
</evidence>
<feature type="domain" description="DUF1995" evidence="5">
    <location>
        <begin position="535"/>
        <end position="821"/>
    </location>
</feature>
<gene>
    <name evidence="6" type="ORF">ACHAWO_005449</name>
</gene>
<dbReference type="PANTHER" id="PTHR12103">
    <property type="entry name" value="5'-NUCLEOTIDASE DOMAIN-CONTAINING"/>
    <property type="match status" value="1"/>
</dbReference>
<evidence type="ECO:0000256" key="2">
    <source>
        <dbReference type="ARBA" id="ARBA00022723"/>
    </source>
</evidence>
<dbReference type="Gene3D" id="3.40.50.1000">
    <property type="entry name" value="HAD superfamily/HAD-like"/>
    <property type="match status" value="1"/>
</dbReference>
<organism evidence="6 7">
    <name type="scientific">Cyclotella atomus</name>
    <dbReference type="NCBI Taxonomy" id="382360"/>
    <lineage>
        <taxon>Eukaryota</taxon>
        <taxon>Sar</taxon>
        <taxon>Stramenopiles</taxon>
        <taxon>Ochrophyta</taxon>
        <taxon>Bacillariophyta</taxon>
        <taxon>Coscinodiscophyceae</taxon>
        <taxon>Thalassiosirophycidae</taxon>
        <taxon>Stephanodiscales</taxon>
        <taxon>Stephanodiscaceae</taxon>
        <taxon>Cyclotella</taxon>
    </lineage>
</organism>
<comment type="similarity">
    <text evidence="1">Belongs to the 5'(3')-deoxyribonucleotidase family.</text>
</comment>
<keyword evidence="7" id="KW-1185">Reference proteome</keyword>
<dbReference type="Pfam" id="PF05761">
    <property type="entry name" value="5_nucleotid"/>
    <property type="match status" value="3"/>
</dbReference>
<evidence type="ECO:0000256" key="3">
    <source>
        <dbReference type="ARBA" id="ARBA00022801"/>
    </source>
</evidence>
<dbReference type="InterPro" id="IPR023214">
    <property type="entry name" value="HAD_sf"/>
</dbReference>
<comment type="caution">
    <text evidence="6">The sequence shown here is derived from an EMBL/GenBank/DDBJ whole genome shotgun (WGS) entry which is preliminary data.</text>
</comment>
<dbReference type="InterPro" id="IPR008380">
    <property type="entry name" value="HAD-SF_hydro_IG_5-nucl"/>
</dbReference>
<dbReference type="InterPro" id="IPR036412">
    <property type="entry name" value="HAD-like_sf"/>
</dbReference>
<dbReference type="Pfam" id="PF09353">
    <property type="entry name" value="DUF1995"/>
    <property type="match status" value="1"/>
</dbReference>
<evidence type="ECO:0000259" key="5">
    <source>
        <dbReference type="Pfam" id="PF09353"/>
    </source>
</evidence>
<dbReference type="Proteomes" id="UP001530400">
    <property type="component" value="Unassembled WGS sequence"/>
</dbReference>
<evidence type="ECO:0000256" key="4">
    <source>
        <dbReference type="ARBA" id="ARBA00022842"/>
    </source>
</evidence>
<evidence type="ECO:0000313" key="6">
    <source>
        <dbReference type="EMBL" id="KAL3804554.1"/>
    </source>
</evidence>
<evidence type="ECO:0000256" key="1">
    <source>
        <dbReference type="ARBA" id="ARBA00009589"/>
    </source>
</evidence>
<accession>A0ABD3QX70</accession>
<proteinExistence type="inferred from homology"/>
<name>A0ABD3QX70_9STRA</name>
<keyword evidence="3" id="KW-0378">Hydrolase</keyword>
<protein>
    <recommendedName>
        <fullName evidence="5">DUF1995 domain-containing protein</fullName>
    </recommendedName>
</protein>
<dbReference type="PANTHER" id="PTHR12103:SF12">
    <property type="entry name" value="FI20020P1"/>
    <property type="match status" value="1"/>
</dbReference>
<reference evidence="6 7" key="1">
    <citation type="submission" date="2024-10" db="EMBL/GenBank/DDBJ databases">
        <title>Updated reference genomes for cyclostephanoid diatoms.</title>
        <authorList>
            <person name="Roberts W.R."/>
            <person name="Alverson A.J."/>
        </authorList>
    </citation>
    <scope>NUCLEOTIDE SEQUENCE [LARGE SCALE GENOMIC DNA]</scope>
    <source>
        <strain evidence="6 7">AJA010-31</strain>
    </source>
</reference>
<sequence length="832" mass="94214">MTKMLSKTLSRATSHITEIRPSLYNSMMKKLSIVSPLLLPQVVTSFAPPKTCTPIKIVNHISYVSRSDITDSLDINETNGEGEATKHNAQDYSQMTILPRHPTNDVANQILIQTEEALKKMQERELFLAAGEESNAIWSRNVNKNTLLATDGEEEIPMEVEQESVYANSYVDLGKVDTVGFDFDYTLVTYTQQLLELIYDMALRRLVNEKEYPSAMLSSGLKFDPFFSIREYSGKRALTPRERKTRLKPLNDLFSMAECCLMADTVQFFLDRDIPFCPRSAVNDVLGSITNTHISGEFHRQVAQEPEKYFEPKPHLKGVLDNLKEGGKRLIFVSNSPFWYVDAGMNYVVGPEWRDQWDVVIVSAGKPAFYTEDNRPFREVGVETGKVKFKPVTKLVKGNVYTADAKREFGWTTAAVTPEVGDEIELQRNAEYKIAERAIEMLLNSLRLYQRSLGTGLRSKDDLEVMDKMEKMVSAWRDEQTRLLKNPFGSVFRARYQPSLFAHSLRRYCDLYMSNVARISPFEKSLSKNLNLQAEFRQRAKRAIDSAIADNVKLMEVEFPPLLGGSQSKSQFDDFDNIQELDKNKDWTMLLAPMFLGDKEYQRGRTWLIFPDIKECELAKKEWAGNRYREATFTTIEAVTNFVASGNGAASYDAPWGSSLMSGLSKALGGKDGDAGLLGDQASLDPLVDGQNSPATLWLIIQPGNGGPVEDWVNCEKMHIAQKDTSLVIINGALDKVRGGFYPAVFFPKLAATIDRFYNKFESVFYLKPFTDKGVYGWLYRVYPEPWQVIYENVKAGKDGNAEVEYVTVTVLDKRPSYADVVKMLVDANQKK</sequence>
<dbReference type="SUPFAM" id="SSF56784">
    <property type="entry name" value="HAD-like"/>
    <property type="match status" value="1"/>
</dbReference>
<dbReference type="AlphaFoldDB" id="A0ABD3QX70"/>
<dbReference type="GO" id="GO:0016787">
    <property type="term" value="F:hydrolase activity"/>
    <property type="evidence" value="ECO:0007669"/>
    <property type="project" value="UniProtKB-KW"/>
</dbReference>
<dbReference type="InterPro" id="IPR018962">
    <property type="entry name" value="DUF1995"/>
</dbReference>
<dbReference type="EMBL" id="JALLPJ020000038">
    <property type="protein sequence ID" value="KAL3804554.1"/>
    <property type="molecule type" value="Genomic_DNA"/>
</dbReference>
<keyword evidence="4" id="KW-0460">Magnesium</keyword>
<keyword evidence="2" id="KW-0479">Metal-binding</keyword>
<dbReference type="GO" id="GO:0046872">
    <property type="term" value="F:metal ion binding"/>
    <property type="evidence" value="ECO:0007669"/>
    <property type="project" value="UniProtKB-KW"/>
</dbReference>